<keyword evidence="2" id="KW-0378">Hydrolase</keyword>
<dbReference type="EMBL" id="CP035913">
    <property type="protein sequence ID" value="QBE62281.1"/>
    <property type="molecule type" value="Genomic_DNA"/>
</dbReference>
<accession>A0A4P6KT37</accession>
<dbReference type="InterPro" id="IPR012338">
    <property type="entry name" value="Beta-lactam/transpept-like"/>
</dbReference>
<gene>
    <name evidence="2" type="ORF">EWM63_04175</name>
</gene>
<dbReference type="PANTHER" id="PTHR43283">
    <property type="entry name" value="BETA-LACTAMASE-RELATED"/>
    <property type="match status" value="1"/>
</dbReference>
<dbReference type="KEGG" id="plue:EWM63_04175"/>
<sequence>MFPLSWRTVQKRPIMTGSHLDKVIDSAIARQRIVGTVVLVARDGEIVYRRAAGSADREHAVPMRDDAIFRLASFTKPLVATAALKLADEETIDLCAPVTKWLPHFRPRLADGSTPAIALHHLLTHTAGLSYGFLEAADGPYRRARVSDGLDQPGLSLEENLARIGAAPLAYAPGTGWRYSVATDVLGAVLQEATGMPLPAIVQREVTGPLRMRETAFEVVDPGRLAVPYRDAKPAPPARMGDEETVPFMDGFAHFAPGRIFDAASYPSGGSGMAGTADDFMRFLLSLRTANRAILRAAEVDRTGTGAMTQGPGWGFGYLGAVLGHPKEAHSPQSAGTLQWGGAYGHLWFFDPLADLAVVQLTNTTFEGMAGAFPRDVRNAAYKDFT</sequence>
<name>A0A4P6KT37_9BURK</name>
<evidence type="ECO:0000313" key="2">
    <source>
        <dbReference type="EMBL" id="QBE62281.1"/>
    </source>
</evidence>
<dbReference type="AlphaFoldDB" id="A0A4P6KT37"/>
<dbReference type="InterPro" id="IPR001466">
    <property type="entry name" value="Beta-lactam-related"/>
</dbReference>
<dbReference type="Pfam" id="PF00144">
    <property type="entry name" value="Beta-lactamase"/>
    <property type="match status" value="1"/>
</dbReference>
<evidence type="ECO:0000313" key="3">
    <source>
        <dbReference type="Proteomes" id="UP000290637"/>
    </source>
</evidence>
<proteinExistence type="predicted"/>
<protein>
    <submittedName>
        <fullName evidence="2">Class A beta-lactamase-related serine hydrolase</fullName>
    </submittedName>
</protein>
<keyword evidence="3" id="KW-1185">Reference proteome</keyword>
<dbReference type="InterPro" id="IPR050789">
    <property type="entry name" value="Diverse_Enzym_Activities"/>
</dbReference>
<evidence type="ECO:0000259" key="1">
    <source>
        <dbReference type="Pfam" id="PF00144"/>
    </source>
</evidence>
<dbReference type="Gene3D" id="3.40.710.10">
    <property type="entry name" value="DD-peptidase/beta-lactamase superfamily"/>
    <property type="match status" value="1"/>
</dbReference>
<dbReference type="Proteomes" id="UP000290637">
    <property type="component" value="Chromosome"/>
</dbReference>
<feature type="domain" description="Beta-lactamase-related" evidence="1">
    <location>
        <begin position="20"/>
        <end position="369"/>
    </location>
</feature>
<dbReference type="SUPFAM" id="SSF56601">
    <property type="entry name" value="beta-lactamase/transpeptidase-like"/>
    <property type="match status" value="1"/>
</dbReference>
<organism evidence="2 3">
    <name type="scientific">Pseudoduganella lutea</name>
    <dbReference type="NCBI Taxonomy" id="321985"/>
    <lineage>
        <taxon>Bacteria</taxon>
        <taxon>Pseudomonadati</taxon>
        <taxon>Pseudomonadota</taxon>
        <taxon>Betaproteobacteria</taxon>
        <taxon>Burkholderiales</taxon>
        <taxon>Oxalobacteraceae</taxon>
        <taxon>Telluria group</taxon>
        <taxon>Pseudoduganella</taxon>
    </lineage>
</organism>
<reference evidence="2 3" key="1">
    <citation type="submission" date="2019-02" db="EMBL/GenBank/DDBJ databases">
        <title>Draft Genome Sequences of Six Type Strains of the Genus Massilia.</title>
        <authorList>
            <person name="Miess H."/>
            <person name="Frediansyhah A."/>
            <person name="Gross H."/>
        </authorList>
    </citation>
    <scope>NUCLEOTIDE SEQUENCE [LARGE SCALE GENOMIC DNA]</scope>
    <source>
        <strain evidence="2 3">DSM 17473</strain>
    </source>
</reference>
<dbReference type="PANTHER" id="PTHR43283:SF3">
    <property type="entry name" value="BETA-LACTAMASE FAMILY PROTEIN (AFU_ORTHOLOGUE AFUA_5G07500)"/>
    <property type="match status" value="1"/>
</dbReference>
<dbReference type="OrthoDB" id="9801061at2"/>
<dbReference type="GO" id="GO:0016787">
    <property type="term" value="F:hydrolase activity"/>
    <property type="evidence" value="ECO:0007669"/>
    <property type="project" value="UniProtKB-KW"/>
</dbReference>